<reference evidence="2" key="1">
    <citation type="journal article" date="2014" name="Front. Microbiol.">
        <title>High frequency of phylogenetically diverse reductive dehalogenase-homologous genes in deep subseafloor sedimentary metagenomes.</title>
        <authorList>
            <person name="Kawai M."/>
            <person name="Futagami T."/>
            <person name="Toyoda A."/>
            <person name="Takaki Y."/>
            <person name="Nishi S."/>
            <person name="Hori S."/>
            <person name="Arai W."/>
            <person name="Tsubouchi T."/>
            <person name="Morono Y."/>
            <person name="Uchiyama I."/>
            <person name="Ito T."/>
            <person name="Fujiyama A."/>
            <person name="Inagaki F."/>
            <person name="Takami H."/>
        </authorList>
    </citation>
    <scope>NUCLEOTIDE SEQUENCE</scope>
    <source>
        <strain evidence="2">Expedition CK06-06</strain>
    </source>
</reference>
<dbReference type="Gene3D" id="3.40.50.80">
    <property type="entry name" value="Nucleotide-binding domain of ferredoxin-NADP reductase (FNR) module"/>
    <property type="match status" value="1"/>
</dbReference>
<feature type="domain" description="FAD-binding FR-type" evidence="1">
    <location>
        <begin position="1"/>
        <end position="118"/>
    </location>
</feature>
<gene>
    <name evidence="2" type="ORF">S01H1_75742</name>
</gene>
<proteinExistence type="predicted"/>
<dbReference type="EMBL" id="BARS01050779">
    <property type="protein sequence ID" value="GAG51352.1"/>
    <property type="molecule type" value="Genomic_DNA"/>
</dbReference>
<dbReference type="Gene3D" id="2.40.30.10">
    <property type="entry name" value="Translation factors"/>
    <property type="match status" value="1"/>
</dbReference>
<feature type="non-terminal residue" evidence="2">
    <location>
        <position position="1"/>
    </location>
</feature>
<dbReference type="SUPFAM" id="SSF52343">
    <property type="entry name" value="Ferredoxin reductase-like, C-terminal NADP-linked domain"/>
    <property type="match status" value="1"/>
</dbReference>
<name>X0YXT9_9ZZZZ</name>
<dbReference type="GO" id="GO:0016491">
    <property type="term" value="F:oxidoreductase activity"/>
    <property type="evidence" value="ECO:0007669"/>
    <property type="project" value="InterPro"/>
</dbReference>
<dbReference type="PROSITE" id="PS51384">
    <property type="entry name" value="FAD_FR"/>
    <property type="match status" value="1"/>
</dbReference>
<organism evidence="2">
    <name type="scientific">marine sediment metagenome</name>
    <dbReference type="NCBI Taxonomy" id="412755"/>
    <lineage>
        <taxon>unclassified sequences</taxon>
        <taxon>metagenomes</taxon>
        <taxon>ecological metagenomes</taxon>
    </lineage>
</organism>
<dbReference type="AlphaFoldDB" id="X0YXT9"/>
<sequence>PAGRDFVWLVLDAPPDWRSLPGQFVNILCESDVREARASEGRVLDEADGWPETTGLELGGRRAFGRRPYSISRVECRGRQVRLHLLVQVKGPGSRFLGSRPVGSAVDLVGPLGTHFDPPDGDRLCVLVSGGCGLVPIFGLAEWLAEAGRRVVNLFGAATLDAMPLGFSDRPRPTGERLEETAAANEFALGGATTFLATDDGSAGFRGPVTAALETYLDGPGRGEPAALYGCGPKAML</sequence>
<dbReference type="PANTHER" id="PTHR43513:SF3">
    <property type="entry name" value="DIHYDROOROTATE DEHYDROGENASE B (NAD(+)), ELECTRON TRANSFER SUBUNIT-RELATED"/>
    <property type="match status" value="1"/>
</dbReference>
<dbReference type="InterPro" id="IPR050353">
    <property type="entry name" value="PyrK_electron_transfer"/>
</dbReference>
<dbReference type="InterPro" id="IPR017938">
    <property type="entry name" value="Riboflavin_synthase-like_b-brl"/>
</dbReference>
<evidence type="ECO:0000259" key="1">
    <source>
        <dbReference type="PROSITE" id="PS51384"/>
    </source>
</evidence>
<accession>X0YXT9</accession>
<dbReference type="InterPro" id="IPR017927">
    <property type="entry name" value="FAD-bd_FR_type"/>
</dbReference>
<protein>
    <recommendedName>
        <fullName evidence="1">FAD-binding FR-type domain-containing protein</fullName>
    </recommendedName>
</protein>
<dbReference type="SUPFAM" id="SSF63380">
    <property type="entry name" value="Riboflavin synthase domain-like"/>
    <property type="match status" value="1"/>
</dbReference>
<comment type="caution">
    <text evidence="2">The sequence shown here is derived from an EMBL/GenBank/DDBJ whole genome shotgun (WGS) entry which is preliminary data.</text>
</comment>
<dbReference type="PANTHER" id="PTHR43513">
    <property type="entry name" value="DIHYDROOROTATE DEHYDROGENASE B (NAD(+)), ELECTRON TRANSFER SUBUNIT"/>
    <property type="match status" value="1"/>
</dbReference>
<feature type="non-terminal residue" evidence="2">
    <location>
        <position position="237"/>
    </location>
</feature>
<evidence type="ECO:0000313" key="2">
    <source>
        <dbReference type="EMBL" id="GAG51352.1"/>
    </source>
</evidence>
<dbReference type="InterPro" id="IPR039261">
    <property type="entry name" value="FNR_nucleotide-bd"/>
</dbReference>